<name>G1NVN3_MYOLU</name>
<dbReference type="eggNOG" id="ENOG502QQ4Q">
    <property type="taxonomic scope" value="Eukaryota"/>
</dbReference>
<evidence type="ECO:0008006" key="3">
    <source>
        <dbReference type="Google" id="ProtNLM"/>
    </source>
</evidence>
<evidence type="ECO:0000313" key="1">
    <source>
        <dbReference type="Ensembl" id="ENSMLUP00000001339.2"/>
    </source>
</evidence>
<proteinExistence type="predicted"/>
<dbReference type="Ensembl" id="ENSMLUT00000001460.2">
    <property type="protein sequence ID" value="ENSMLUP00000001339.2"/>
    <property type="gene ID" value="ENSMLUG00000001458.2"/>
</dbReference>
<dbReference type="SUPFAM" id="SSF49354">
    <property type="entry name" value="PapD-like"/>
    <property type="match status" value="1"/>
</dbReference>
<sequence length="976" mass="110126">LSLLSSSLVLHLKKQEADMHTPRGSLIPREVETPKELQLRVTPVEVKFQDTMAGKVYRQSITVHNVGRSNQKIRFLEPAKPQFKLVLPSMDKEIASGLQMTAIVEYHPNTNEDISDQLFIAVGNKAVEVPLIGLIPACQLEIKPDVDFGTLVANSKVYSKEVKIINRGKAPGMFTTKYQGQLPIVVSPSDGIVEPKSSKIIKVDFCADQPSLVNEVAIVSLQGRPDVLLYIRVRVVEQILELLNMNGNQKLECIHFGCTFFGTSKIEHAFLFNNSPELINWVAIIQNDSVGEELGTNMQQRTDVAINNLAFIRKIKNLDITTFISCVPNEGRLPPYQKTKITFCFSPKVITEGKKDYDPSHRQDYAVFVRFDSVGSKDGFLRDDNSKTIKNEQFQKLELALTGSGLPVIMQFNSGSFLTFPTCSFGECSEISFIMKNRSKLLPVMYHFRKTANFRVKPERGNIDAGCIQEVTCSFMPHQVGAFTVKQYIDFIGPVADKNFQSLLLRPFYHIHLVFKGACKISNKKVVFQINPGISPIATNPTGQFVVKDLTKYKECAPVAMLQSALTTIHNHKSSKDSVQDALIAFPNDRTASIRPGDQEKHFRTIFTKVPRHNYVDTEFTYTDSEVLKKKAHEDYYKNYIDSLRKVRLQKKAGKSKEDVYAYDDLDIGLYPASGLKSPTLLKSDLEVVVPPLIQSVKPYQMLCTRNIETKEAKALERKVTRALKSTPSTLSEKRDCKLILTPKQIHQVIVGPSVLNFGDICVNSINTHRLHVVNMLPKYILLHLDVNLKELQKTKQFSYVIPPSSSTHISVIFHSSTAEKFWKSFTFRVNNIPGGHLLVRANIMPVRLELSSDEVVLKPHGFLLKTCFRETVTLHNYQNYLVRFEWIPVNTERGMSFSIRPSKGIVEPYSSLECEVTWLPGFSAPDKGEFILQVDEGNTMTLKCVAHVMISLEYEFYFEGSKLVGICVCRVVGYV</sequence>
<reference evidence="1 2" key="1">
    <citation type="journal article" date="2011" name="Nature">
        <title>A high-resolution map of human evolutionary constraint using 29 mammals.</title>
        <authorList>
            <person name="Lindblad-Toh K."/>
            <person name="Garber M."/>
            <person name="Zuk O."/>
            <person name="Lin M.F."/>
            <person name="Parker B.J."/>
            <person name="Washietl S."/>
            <person name="Kheradpour P."/>
            <person name="Ernst J."/>
            <person name="Jordan G."/>
            <person name="Mauceli E."/>
            <person name="Ward L.D."/>
            <person name="Lowe C.B."/>
            <person name="Holloway A.K."/>
            <person name="Clamp M."/>
            <person name="Gnerre S."/>
            <person name="Alfoldi J."/>
            <person name="Beal K."/>
            <person name="Chang J."/>
            <person name="Clawson H."/>
            <person name="Cuff J."/>
            <person name="Di Palma F."/>
            <person name="Fitzgerald S."/>
            <person name="Flicek P."/>
            <person name="Guttman M."/>
            <person name="Hubisz M.J."/>
            <person name="Jaffe D.B."/>
            <person name="Jungreis I."/>
            <person name="Kent W.J."/>
            <person name="Kostka D."/>
            <person name="Lara M."/>
            <person name="Martins A.L."/>
            <person name="Massingham T."/>
            <person name="Moltke I."/>
            <person name="Raney B.J."/>
            <person name="Rasmussen M.D."/>
            <person name="Robinson J."/>
            <person name="Stark A."/>
            <person name="Vilella A.J."/>
            <person name="Wen J."/>
            <person name="Xie X."/>
            <person name="Zody M.C."/>
            <person name="Baldwin J."/>
            <person name="Bloom T."/>
            <person name="Chin C.W."/>
            <person name="Heiman D."/>
            <person name="Nicol R."/>
            <person name="Nusbaum C."/>
            <person name="Young S."/>
            <person name="Wilkinson J."/>
            <person name="Worley K.C."/>
            <person name="Kovar C.L."/>
            <person name="Muzny D.M."/>
            <person name="Gibbs R.A."/>
            <person name="Cree A."/>
            <person name="Dihn H.H."/>
            <person name="Fowler G."/>
            <person name="Jhangiani S."/>
            <person name="Joshi V."/>
            <person name="Lee S."/>
            <person name="Lewis L.R."/>
            <person name="Nazareth L.V."/>
            <person name="Okwuonu G."/>
            <person name="Santibanez J."/>
            <person name="Warren W.C."/>
            <person name="Mardis E.R."/>
            <person name="Weinstock G.M."/>
            <person name="Wilson R.K."/>
            <person name="Delehaunty K."/>
            <person name="Dooling D."/>
            <person name="Fronik C."/>
            <person name="Fulton L."/>
            <person name="Fulton B."/>
            <person name="Graves T."/>
            <person name="Minx P."/>
            <person name="Sodergren E."/>
            <person name="Birney E."/>
            <person name="Margulies E.H."/>
            <person name="Herrero J."/>
            <person name="Green E.D."/>
            <person name="Haussler D."/>
            <person name="Siepel A."/>
            <person name="Goldman N."/>
            <person name="Pollard K.S."/>
            <person name="Pedersen J.S."/>
            <person name="Lander E.S."/>
            <person name="Kellis M."/>
        </authorList>
    </citation>
    <scope>NUCLEOTIDE SEQUENCE [LARGE SCALE GENOMIC DNA]</scope>
</reference>
<dbReference type="GO" id="GO:0005929">
    <property type="term" value="C:cilium"/>
    <property type="evidence" value="ECO:0007669"/>
    <property type="project" value="TreeGrafter"/>
</dbReference>
<dbReference type="AlphaFoldDB" id="G1NVN3"/>
<reference evidence="1" key="2">
    <citation type="submission" date="2025-08" db="UniProtKB">
        <authorList>
            <consortium name="Ensembl"/>
        </authorList>
    </citation>
    <scope>IDENTIFICATION</scope>
</reference>
<dbReference type="GO" id="GO:0007288">
    <property type="term" value="P:sperm axoneme assembly"/>
    <property type="evidence" value="ECO:0007669"/>
    <property type="project" value="TreeGrafter"/>
</dbReference>
<dbReference type="EMBL" id="AAPE02033560">
    <property type="status" value="NOT_ANNOTATED_CDS"/>
    <property type="molecule type" value="Genomic_DNA"/>
</dbReference>
<keyword evidence="2" id="KW-1185">Reference proteome</keyword>
<dbReference type="Proteomes" id="UP000001074">
    <property type="component" value="Unassembled WGS sequence"/>
</dbReference>
<organism evidence="1 2">
    <name type="scientific">Myotis lucifugus</name>
    <name type="common">Little brown bat</name>
    <dbReference type="NCBI Taxonomy" id="59463"/>
    <lineage>
        <taxon>Eukaryota</taxon>
        <taxon>Metazoa</taxon>
        <taxon>Chordata</taxon>
        <taxon>Craniata</taxon>
        <taxon>Vertebrata</taxon>
        <taxon>Euteleostomi</taxon>
        <taxon>Mammalia</taxon>
        <taxon>Eutheria</taxon>
        <taxon>Laurasiatheria</taxon>
        <taxon>Chiroptera</taxon>
        <taxon>Yangochiroptera</taxon>
        <taxon>Vespertilionidae</taxon>
        <taxon>Myotis</taxon>
    </lineage>
</organism>
<dbReference type="InParanoid" id="G1NVN3"/>
<protein>
    <recommendedName>
        <fullName evidence="3">Cilia and flagella associated protein 47</fullName>
    </recommendedName>
</protein>
<reference evidence="1" key="3">
    <citation type="submission" date="2025-09" db="UniProtKB">
        <authorList>
            <consortium name="Ensembl"/>
        </authorList>
    </citation>
    <scope>IDENTIFICATION</scope>
</reference>
<dbReference type="OMA" id="TPSEMKF"/>
<dbReference type="GeneTree" id="ENSGT00940000159699"/>
<dbReference type="HOGENOM" id="CLU_008435_0_0_1"/>
<evidence type="ECO:0000313" key="2">
    <source>
        <dbReference type="Proteomes" id="UP000001074"/>
    </source>
</evidence>
<dbReference type="PANTHER" id="PTHR45912">
    <property type="entry name" value="CILIA- AND FLAGELLA-ASSOCIATED PROTEIN 47"/>
    <property type="match status" value="1"/>
</dbReference>
<dbReference type="PANTHER" id="PTHR45912:SF3">
    <property type="entry name" value="CILIA- AND FLAGELLA-ASSOCIATED PROTEIN 47"/>
    <property type="match status" value="1"/>
</dbReference>
<dbReference type="InterPro" id="IPR013783">
    <property type="entry name" value="Ig-like_fold"/>
</dbReference>
<dbReference type="STRING" id="59463.ENSMLUP00000001339"/>
<dbReference type="InterPro" id="IPR008962">
    <property type="entry name" value="PapD-like_sf"/>
</dbReference>
<accession>G1NVN3</accession>
<dbReference type="Gene3D" id="2.60.40.10">
    <property type="entry name" value="Immunoglobulins"/>
    <property type="match status" value="6"/>
</dbReference>